<evidence type="ECO:0008006" key="4">
    <source>
        <dbReference type="Google" id="ProtNLM"/>
    </source>
</evidence>
<dbReference type="AlphaFoldDB" id="A0A9P8G8B6"/>
<organism evidence="2 3">
    <name type="scientific">Aureobasidium melanogenum</name>
    <name type="common">Aureobasidium pullulans var. melanogenum</name>
    <dbReference type="NCBI Taxonomy" id="46634"/>
    <lineage>
        <taxon>Eukaryota</taxon>
        <taxon>Fungi</taxon>
        <taxon>Dikarya</taxon>
        <taxon>Ascomycota</taxon>
        <taxon>Pezizomycotina</taxon>
        <taxon>Dothideomycetes</taxon>
        <taxon>Dothideomycetidae</taxon>
        <taxon>Dothideales</taxon>
        <taxon>Saccotheciaceae</taxon>
        <taxon>Aureobasidium</taxon>
    </lineage>
</organism>
<feature type="non-terminal residue" evidence="2">
    <location>
        <position position="1"/>
    </location>
</feature>
<feature type="non-terminal residue" evidence="2">
    <location>
        <position position="80"/>
    </location>
</feature>
<protein>
    <recommendedName>
        <fullName evidence="4">Secreted protein</fullName>
    </recommendedName>
</protein>
<reference evidence="2" key="1">
    <citation type="journal article" date="2021" name="J Fungi (Basel)">
        <title>Virulence traits and population genomics of the black yeast Aureobasidium melanogenum.</title>
        <authorList>
            <person name="Cernosa A."/>
            <person name="Sun X."/>
            <person name="Gostincar C."/>
            <person name="Fang C."/>
            <person name="Gunde-Cimerman N."/>
            <person name="Song Z."/>
        </authorList>
    </citation>
    <scope>NUCLEOTIDE SEQUENCE</scope>
    <source>
        <strain evidence="2">EXF-9298</strain>
    </source>
</reference>
<name>A0A9P8G8B6_AURME</name>
<dbReference type="Proteomes" id="UP000729357">
    <property type="component" value="Unassembled WGS sequence"/>
</dbReference>
<evidence type="ECO:0000313" key="3">
    <source>
        <dbReference type="Proteomes" id="UP000729357"/>
    </source>
</evidence>
<feature type="chain" id="PRO_5040345568" description="Secreted protein" evidence="1">
    <location>
        <begin position="19"/>
        <end position="80"/>
    </location>
</feature>
<keyword evidence="3" id="KW-1185">Reference proteome</keyword>
<proteinExistence type="predicted"/>
<reference evidence="2" key="2">
    <citation type="submission" date="2021-08" db="EMBL/GenBank/DDBJ databases">
        <authorList>
            <person name="Gostincar C."/>
            <person name="Sun X."/>
            <person name="Song Z."/>
            <person name="Gunde-Cimerman N."/>
        </authorList>
    </citation>
    <scope>NUCLEOTIDE SEQUENCE</scope>
    <source>
        <strain evidence="2">EXF-9298</strain>
    </source>
</reference>
<dbReference type="EMBL" id="JAHFXS010000001">
    <property type="protein sequence ID" value="KAG9991713.1"/>
    <property type="molecule type" value="Genomic_DNA"/>
</dbReference>
<keyword evidence="1" id="KW-0732">Signal</keyword>
<feature type="signal peptide" evidence="1">
    <location>
        <begin position="1"/>
        <end position="18"/>
    </location>
</feature>
<evidence type="ECO:0000256" key="1">
    <source>
        <dbReference type="SAM" id="SignalP"/>
    </source>
</evidence>
<comment type="caution">
    <text evidence="2">The sequence shown here is derived from an EMBL/GenBank/DDBJ whole genome shotgun (WGS) entry which is preliminary data.</text>
</comment>
<sequence>LILFFLLLSRSFFKPIFPTQLLCNQQTPIASNTLDPSLCASLLLKRNNLVAMQPMLVVNIQQGRCSRRPSRSCLPRFRRF</sequence>
<gene>
    <name evidence="2" type="ORF">KCU98_g13</name>
</gene>
<evidence type="ECO:0000313" key="2">
    <source>
        <dbReference type="EMBL" id="KAG9991713.1"/>
    </source>
</evidence>
<accession>A0A9P8G8B6</accession>